<dbReference type="GO" id="GO:0005739">
    <property type="term" value="C:mitochondrion"/>
    <property type="evidence" value="ECO:0007669"/>
    <property type="project" value="TreeGrafter"/>
</dbReference>
<dbReference type="SUPFAM" id="SSF53335">
    <property type="entry name" value="S-adenosyl-L-methionine-dependent methyltransferases"/>
    <property type="match status" value="1"/>
</dbReference>
<proteinExistence type="inferred from homology"/>
<reference evidence="6 7" key="2">
    <citation type="submission" date="2018-11" db="EMBL/GenBank/DDBJ databases">
        <authorList>
            <consortium name="Pathogen Informatics"/>
        </authorList>
    </citation>
    <scope>NUCLEOTIDE SEQUENCE [LARGE SCALE GENOMIC DNA]</scope>
</reference>
<dbReference type="GO" id="GO:0016279">
    <property type="term" value="F:protein-lysine N-methyltransferase activity"/>
    <property type="evidence" value="ECO:0007669"/>
    <property type="project" value="InterPro"/>
</dbReference>
<dbReference type="InterPro" id="IPR029063">
    <property type="entry name" value="SAM-dependent_MTases_sf"/>
</dbReference>
<dbReference type="EMBL" id="UYRS01018703">
    <property type="protein sequence ID" value="VDK39280.1"/>
    <property type="molecule type" value="Genomic_DNA"/>
</dbReference>
<keyword evidence="2" id="KW-0489">Methyltransferase</keyword>
<evidence type="ECO:0000256" key="2">
    <source>
        <dbReference type="ARBA" id="ARBA00022603"/>
    </source>
</evidence>
<dbReference type="Proteomes" id="UP000282613">
    <property type="component" value="Unassembled WGS sequence"/>
</dbReference>
<protein>
    <submittedName>
        <fullName evidence="8">DOT1 domain-containing protein</fullName>
    </submittedName>
</protein>
<dbReference type="PANTHER" id="PTHR13610">
    <property type="entry name" value="METHYLTRANSFERASE DOMAIN-CONTAINING PROTEIN"/>
    <property type="match status" value="1"/>
</dbReference>
<keyword evidence="3" id="KW-0808">Transferase</keyword>
<dbReference type="OrthoDB" id="66144at2759"/>
<evidence type="ECO:0000313" key="6">
    <source>
        <dbReference type="EMBL" id="VDK39280.1"/>
    </source>
</evidence>
<sequence>NNSSVDTAVNAAAKPTENSSSLRLAVACAVGSIVTSVTYILVPFVSPAFRRICLPYVPATPKQLTLVAQLLWFAETCAHRRIGRLLDVGSGDGRVVRILQVLSLLADKRLTSLTTAAGVELNRPLVWWSRLVAWRQDHGDRASFHCLDLWTFDFSPFQSIVVFGVDTMVPRFFFLCFTLYSQNAIAHLLQVLFAFVFGVFIVTNICALHYTRTIPIFDADETISGVKTCHLLSSLCHLNA</sequence>
<dbReference type="GO" id="GO:0032259">
    <property type="term" value="P:methylation"/>
    <property type="evidence" value="ECO:0007669"/>
    <property type="project" value="UniProtKB-KW"/>
</dbReference>
<dbReference type="PANTHER" id="PTHR13610:SF9">
    <property type="entry name" value="FI06469P"/>
    <property type="match status" value="1"/>
</dbReference>
<accession>A0A0R3WBC8</accession>
<keyword evidence="5" id="KW-1133">Transmembrane helix</keyword>
<keyword evidence="4" id="KW-0949">S-adenosyl-L-methionine</keyword>
<feature type="transmembrane region" description="Helical" evidence="5">
    <location>
        <begin position="160"/>
        <end position="180"/>
    </location>
</feature>
<evidence type="ECO:0000256" key="5">
    <source>
        <dbReference type="SAM" id="Phobius"/>
    </source>
</evidence>
<dbReference type="Gene3D" id="3.40.50.150">
    <property type="entry name" value="Vaccinia Virus protein VP39"/>
    <property type="match status" value="1"/>
</dbReference>
<keyword evidence="7" id="KW-1185">Reference proteome</keyword>
<comment type="similarity">
    <text evidence="1">Belongs to the ANT/ATPSC lysine N-methyltransferase family.</text>
</comment>
<dbReference type="GO" id="GO:1905706">
    <property type="term" value="P:regulation of mitochondrial ATP synthesis coupled proton transport"/>
    <property type="evidence" value="ECO:0007669"/>
    <property type="project" value="TreeGrafter"/>
</dbReference>
<evidence type="ECO:0000256" key="1">
    <source>
        <dbReference type="ARBA" id="ARBA00010633"/>
    </source>
</evidence>
<dbReference type="AlphaFoldDB" id="A0A0R3WBC8"/>
<evidence type="ECO:0000256" key="3">
    <source>
        <dbReference type="ARBA" id="ARBA00022679"/>
    </source>
</evidence>
<keyword evidence="5" id="KW-0472">Membrane</keyword>
<evidence type="ECO:0000313" key="8">
    <source>
        <dbReference type="WBParaSite" id="TASK_0000793601-mRNA-1"/>
    </source>
</evidence>
<evidence type="ECO:0000256" key="4">
    <source>
        <dbReference type="ARBA" id="ARBA00022691"/>
    </source>
</evidence>
<dbReference type="InterPro" id="IPR026170">
    <property type="entry name" value="FAM173A/B"/>
</dbReference>
<name>A0A0R3WBC8_TAEAS</name>
<feature type="transmembrane region" description="Helical" evidence="5">
    <location>
        <begin position="186"/>
        <end position="207"/>
    </location>
</feature>
<evidence type="ECO:0000313" key="7">
    <source>
        <dbReference type="Proteomes" id="UP000282613"/>
    </source>
</evidence>
<reference evidence="8" key="1">
    <citation type="submission" date="2017-02" db="UniProtKB">
        <authorList>
            <consortium name="WormBaseParasite"/>
        </authorList>
    </citation>
    <scope>IDENTIFICATION</scope>
</reference>
<organism evidence="8">
    <name type="scientific">Taenia asiatica</name>
    <name type="common">Asian tapeworm</name>
    <dbReference type="NCBI Taxonomy" id="60517"/>
    <lineage>
        <taxon>Eukaryota</taxon>
        <taxon>Metazoa</taxon>
        <taxon>Spiralia</taxon>
        <taxon>Lophotrochozoa</taxon>
        <taxon>Platyhelminthes</taxon>
        <taxon>Cestoda</taxon>
        <taxon>Eucestoda</taxon>
        <taxon>Cyclophyllidea</taxon>
        <taxon>Taeniidae</taxon>
        <taxon>Taenia</taxon>
    </lineage>
</organism>
<dbReference type="STRING" id="60517.A0A0R3WBC8"/>
<keyword evidence="5" id="KW-0812">Transmembrane</keyword>
<dbReference type="WBParaSite" id="TASK_0000793601-mRNA-1">
    <property type="protein sequence ID" value="TASK_0000793601-mRNA-1"/>
    <property type="gene ID" value="TASK_0000793601"/>
</dbReference>
<gene>
    <name evidence="6" type="ORF">TASK_LOCUS7937</name>
</gene>
<feature type="transmembrane region" description="Helical" evidence="5">
    <location>
        <begin position="24"/>
        <end position="42"/>
    </location>
</feature>